<feature type="region of interest" description="Disordered" evidence="1">
    <location>
        <begin position="40"/>
        <end position="63"/>
    </location>
</feature>
<name>A0A139GVA1_9PEZI</name>
<sequence length="332" mass="36655">MALAIGHKLMSSQNNNQVPAPYTEGNITDLLTTIDETESLPDKDTTMAAQGQDNSAATTLPADPLRDGVHEELRRLLVESEPNVRNGLAMRFALNLLIQLFREMKDDEEVVLDKDKWLSQIATNIHDKPADETIRYKTGAVLMDALVQAPWGPVHDTALTLNSIFKGMCSFARTLTTELRQKESEGINLADYDVNEKNSDAEDDADLEGDTTTTAAAAKKPARQNSGRNAGSSDGRGNHGHGRARLWTDEEYLCLLKCWRANVTLPHAKKVEAHNATFPRAPGDTHMRTREGCRQQMDNIVGLRHAGLYGRIDAKIDELEKKIAAKALEESS</sequence>
<dbReference type="Proteomes" id="UP000070133">
    <property type="component" value="Unassembled WGS sequence"/>
</dbReference>
<accession>A0A139GVA1</accession>
<comment type="caution">
    <text evidence="2">The sequence shown here is derived from an EMBL/GenBank/DDBJ whole genome shotgun (WGS) entry which is preliminary data.</text>
</comment>
<protein>
    <submittedName>
        <fullName evidence="2">Uncharacterized protein</fullName>
    </submittedName>
</protein>
<proteinExistence type="predicted"/>
<evidence type="ECO:0000313" key="3">
    <source>
        <dbReference type="Proteomes" id="UP000070133"/>
    </source>
</evidence>
<dbReference type="AlphaFoldDB" id="A0A139GVA1"/>
<gene>
    <name evidence="2" type="ORF">AC578_7500</name>
</gene>
<evidence type="ECO:0000256" key="1">
    <source>
        <dbReference type="SAM" id="MobiDB-lite"/>
    </source>
</evidence>
<dbReference type="EMBL" id="LFZN01000325">
    <property type="protein sequence ID" value="KXS94112.1"/>
    <property type="molecule type" value="Genomic_DNA"/>
</dbReference>
<feature type="compositionally biased region" description="Polar residues" evidence="1">
    <location>
        <begin position="223"/>
        <end position="232"/>
    </location>
</feature>
<organism evidence="2 3">
    <name type="scientific">Pseudocercospora eumusae</name>
    <dbReference type="NCBI Taxonomy" id="321146"/>
    <lineage>
        <taxon>Eukaryota</taxon>
        <taxon>Fungi</taxon>
        <taxon>Dikarya</taxon>
        <taxon>Ascomycota</taxon>
        <taxon>Pezizomycotina</taxon>
        <taxon>Dothideomycetes</taxon>
        <taxon>Dothideomycetidae</taxon>
        <taxon>Mycosphaerellales</taxon>
        <taxon>Mycosphaerellaceae</taxon>
        <taxon>Pseudocercospora</taxon>
    </lineage>
</organism>
<reference evidence="2 3" key="1">
    <citation type="submission" date="2015-07" db="EMBL/GenBank/DDBJ databases">
        <title>Comparative genomics of the Sigatoka disease complex on banana suggests a link between parallel evolutionary changes in Pseudocercospora fijiensis and Pseudocercospora eumusae and increased virulence on the banana host.</title>
        <authorList>
            <person name="Chang T.-C."/>
            <person name="Salvucci A."/>
            <person name="Crous P.W."/>
            <person name="Stergiopoulos I."/>
        </authorList>
    </citation>
    <scope>NUCLEOTIDE SEQUENCE [LARGE SCALE GENOMIC DNA]</scope>
    <source>
        <strain evidence="2 3">CBS 114824</strain>
    </source>
</reference>
<feature type="compositionally biased region" description="Polar residues" evidence="1">
    <location>
        <begin position="47"/>
        <end position="58"/>
    </location>
</feature>
<dbReference type="OrthoDB" id="3644348at2759"/>
<evidence type="ECO:0000313" key="2">
    <source>
        <dbReference type="EMBL" id="KXS94112.1"/>
    </source>
</evidence>
<keyword evidence="3" id="KW-1185">Reference proteome</keyword>
<feature type="region of interest" description="Disordered" evidence="1">
    <location>
        <begin position="214"/>
        <end position="242"/>
    </location>
</feature>